<reference evidence="3" key="1">
    <citation type="submission" date="2022-12" db="EMBL/GenBank/DDBJ databases">
        <authorList>
            <person name="Alioto T."/>
            <person name="Alioto T."/>
            <person name="Gomez Garrido J."/>
        </authorList>
    </citation>
    <scope>NUCLEOTIDE SEQUENCE</scope>
</reference>
<dbReference type="AlphaFoldDB" id="A0AA35PRJ4"/>
<gene>
    <name evidence="3" type="ORF">PODLI_1B020557</name>
</gene>
<evidence type="ECO:0000313" key="3">
    <source>
        <dbReference type="EMBL" id="CAI5795505.1"/>
    </source>
</evidence>
<evidence type="ECO:0000256" key="2">
    <source>
        <dbReference type="SAM" id="Phobius"/>
    </source>
</evidence>
<dbReference type="Proteomes" id="UP001178461">
    <property type="component" value="Chromosome 15"/>
</dbReference>
<feature type="region of interest" description="Disordered" evidence="1">
    <location>
        <begin position="13"/>
        <end position="67"/>
    </location>
</feature>
<name>A0AA35PRJ4_9SAUR</name>
<evidence type="ECO:0000256" key="1">
    <source>
        <dbReference type="SAM" id="MobiDB-lite"/>
    </source>
</evidence>
<accession>A0AA35PRJ4</accession>
<proteinExistence type="predicted"/>
<organism evidence="3 4">
    <name type="scientific">Podarcis lilfordi</name>
    <name type="common">Lilford's wall lizard</name>
    <dbReference type="NCBI Taxonomy" id="74358"/>
    <lineage>
        <taxon>Eukaryota</taxon>
        <taxon>Metazoa</taxon>
        <taxon>Chordata</taxon>
        <taxon>Craniata</taxon>
        <taxon>Vertebrata</taxon>
        <taxon>Euteleostomi</taxon>
        <taxon>Lepidosauria</taxon>
        <taxon>Squamata</taxon>
        <taxon>Bifurcata</taxon>
        <taxon>Unidentata</taxon>
        <taxon>Episquamata</taxon>
        <taxon>Laterata</taxon>
        <taxon>Lacertibaenia</taxon>
        <taxon>Lacertidae</taxon>
        <taxon>Podarcis</taxon>
    </lineage>
</organism>
<keyword evidence="4" id="KW-1185">Reference proteome</keyword>
<evidence type="ECO:0000313" key="4">
    <source>
        <dbReference type="Proteomes" id="UP001178461"/>
    </source>
</evidence>
<sequence length="158" mass="17225">MKILVKELAFTKGQREKTGSIGPHQIGLPDLSVHNTQVKKQKQQEDKKRRLAAYKQRSKQDGSIPSNEIILSANENEEQIADAQDGNGGSYALKLGKPSSSSISNKNTEYNTLEIHNIAMQSIIYGIGLCAIAVISTATFIDAALITEEDKRLVVGSQ</sequence>
<dbReference type="EMBL" id="OX395141">
    <property type="protein sequence ID" value="CAI5795505.1"/>
    <property type="molecule type" value="Genomic_DNA"/>
</dbReference>
<keyword evidence="2" id="KW-1133">Transmembrane helix</keyword>
<keyword evidence="2" id="KW-0472">Membrane</keyword>
<keyword evidence="2" id="KW-0812">Transmembrane</keyword>
<feature type="transmembrane region" description="Helical" evidence="2">
    <location>
        <begin position="123"/>
        <end position="146"/>
    </location>
</feature>
<protein>
    <submittedName>
        <fullName evidence="3">Uncharacterized protein</fullName>
    </submittedName>
</protein>